<dbReference type="Proteomes" id="UP000184436">
    <property type="component" value="Unassembled WGS sequence"/>
</dbReference>
<dbReference type="RefSeq" id="WP_025074256.1">
    <property type="nucleotide sequence ID" value="NZ_FQVD01000008.1"/>
</dbReference>
<evidence type="ECO:0000313" key="1">
    <source>
        <dbReference type="EMBL" id="SHE95072.1"/>
    </source>
</evidence>
<evidence type="ECO:0008006" key="3">
    <source>
        <dbReference type="Google" id="ProtNLM"/>
    </source>
</evidence>
<dbReference type="EMBL" id="FQVD01000008">
    <property type="protein sequence ID" value="SHE95072.1"/>
    <property type="molecule type" value="Genomic_DNA"/>
</dbReference>
<proteinExistence type="predicted"/>
<dbReference type="InterPro" id="IPR019853">
    <property type="entry name" value="GldB-like"/>
</dbReference>
<evidence type="ECO:0000313" key="2">
    <source>
        <dbReference type="Proteomes" id="UP000184436"/>
    </source>
</evidence>
<accession>A0A1M4XPB7</accession>
<gene>
    <name evidence="1" type="ORF">SAMN05444349_108142</name>
</gene>
<dbReference type="OrthoDB" id="976022at2"/>
<sequence length="334" mass="39150">MKLRISLLVVLICILFTSCGISTWTNGQKEEEISVLRYDKLLSEYVRSNSFSAKQKLIMNYQQPTKILIEDVLSIGQVRDDAISQRLQSYYSDTILIRLLNDVDKKFPNLDAVEKDLNKGFRKLKKEVPEMKVPFIYSQVSAFNESIVVVDTLLGISLDKYMGEDYPLYKRFYYDYQCRSMRPERIAPDCFVFYLLSRYGLDYHEGICLIDRMLHYGKIHFVMQSLLEYNNIGQAIGYSEEEHKWCKEHEKDIWNYILTNDHLYARDPMIIRYYMQPAAAIDMLGEQAPASIGTWMGAQIIASYMKKHKELKLKDLLEITDYHKLFKESGYLAS</sequence>
<keyword evidence="2" id="KW-1185">Reference proteome</keyword>
<dbReference type="AlphaFoldDB" id="A0A1M4XPB7"/>
<name>A0A1M4XPB7_9BACE</name>
<dbReference type="PROSITE" id="PS51257">
    <property type="entry name" value="PROKAR_LIPOPROTEIN"/>
    <property type="match status" value="1"/>
</dbReference>
<reference evidence="1 2" key="1">
    <citation type="submission" date="2016-11" db="EMBL/GenBank/DDBJ databases">
        <authorList>
            <person name="Jaros S."/>
            <person name="Januszkiewicz K."/>
            <person name="Wedrychowicz H."/>
        </authorList>
    </citation>
    <scope>NUCLEOTIDE SEQUENCE [LARGE SCALE GENOMIC DNA]</scope>
    <source>
        <strain evidence="1 2">DSM 26883</strain>
    </source>
</reference>
<dbReference type="Pfam" id="PF25594">
    <property type="entry name" value="GldB_lipo"/>
    <property type="match status" value="1"/>
</dbReference>
<organism evidence="1 2">
    <name type="scientific">Bacteroides faecichinchillae</name>
    <dbReference type="NCBI Taxonomy" id="871325"/>
    <lineage>
        <taxon>Bacteria</taxon>
        <taxon>Pseudomonadati</taxon>
        <taxon>Bacteroidota</taxon>
        <taxon>Bacteroidia</taxon>
        <taxon>Bacteroidales</taxon>
        <taxon>Bacteroidaceae</taxon>
        <taxon>Bacteroides</taxon>
    </lineage>
</organism>
<dbReference type="STRING" id="871325.SAMN05444349_108142"/>
<protein>
    <recommendedName>
        <fullName evidence="3">Gliding motility-associated lipoprotein GldB</fullName>
    </recommendedName>
</protein>